<dbReference type="Proteomes" id="UP000241769">
    <property type="component" value="Unassembled WGS sequence"/>
</dbReference>
<dbReference type="GO" id="GO:0005829">
    <property type="term" value="C:cytosol"/>
    <property type="evidence" value="ECO:0007669"/>
    <property type="project" value="TreeGrafter"/>
</dbReference>
<evidence type="ECO:0000256" key="2">
    <source>
        <dbReference type="ARBA" id="ARBA00023002"/>
    </source>
</evidence>
<dbReference type="Pfam" id="PF08240">
    <property type="entry name" value="ADH_N"/>
    <property type="match status" value="1"/>
</dbReference>
<dbReference type="OrthoDB" id="48317at2759"/>
<dbReference type="CDD" id="cd05286">
    <property type="entry name" value="QOR2"/>
    <property type="match status" value="1"/>
</dbReference>
<dbReference type="InterPro" id="IPR020843">
    <property type="entry name" value="ER"/>
</dbReference>
<dbReference type="STRING" id="1890364.A0A2P6NHP4"/>
<dbReference type="SMART" id="SM00829">
    <property type="entry name" value="PKS_ER"/>
    <property type="match status" value="1"/>
</dbReference>
<dbReference type="FunFam" id="3.40.50.720:FF:000053">
    <property type="entry name" value="Quinone oxidoreductase 1"/>
    <property type="match status" value="1"/>
</dbReference>
<dbReference type="Pfam" id="PF00107">
    <property type="entry name" value="ADH_zinc_N"/>
    <property type="match status" value="1"/>
</dbReference>
<dbReference type="Gene3D" id="3.90.180.10">
    <property type="entry name" value="Medium-chain alcohol dehydrogenases, catalytic domain"/>
    <property type="match status" value="1"/>
</dbReference>
<keyword evidence="6" id="KW-1185">Reference proteome</keyword>
<dbReference type="InterPro" id="IPR013154">
    <property type="entry name" value="ADH-like_N"/>
</dbReference>
<dbReference type="InterPro" id="IPR011032">
    <property type="entry name" value="GroES-like_sf"/>
</dbReference>
<comment type="caution">
    <text evidence="5">The sequence shown here is derived from an EMBL/GenBank/DDBJ whole genome shotgun (WGS) entry which is preliminary data.</text>
</comment>
<dbReference type="GO" id="GO:0035925">
    <property type="term" value="F:mRNA 3'-UTR AU-rich region binding"/>
    <property type="evidence" value="ECO:0007669"/>
    <property type="project" value="TreeGrafter"/>
</dbReference>
<keyword evidence="2" id="KW-0560">Oxidoreductase</keyword>
<dbReference type="InterPro" id="IPR036291">
    <property type="entry name" value="NAD(P)-bd_dom_sf"/>
</dbReference>
<dbReference type="SUPFAM" id="SSF51735">
    <property type="entry name" value="NAD(P)-binding Rossmann-fold domains"/>
    <property type="match status" value="1"/>
</dbReference>
<dbReference type="GO" id="GO:0070402">
    <property type="term" value="F:NADPH binding"/>
    <property type="evidence" value="ECO:0007669"/>
    <property type="project" value="TreeGrafter"/>
</dbReference>
<dbReference type="InterPro" id="IPR047618">
    <property type="entry name" value="QOR-like"/>
</dbReference>
<dbReference type="EMBL" id="MDYQ01000081">
    <property type="protein sequence ID" value="PRP83483.1"/>
    <property type="molecule type" value="Genomic_DNA"/>
</dbReference>
<dbReference type="InterPro" id="IPR013149">
    <property type="entry name" value="ADH-like_C"/>
</dbReference>
<evidence type="ECO:0000313" key="5">
    <source>
        <dbReference type="EMBL" id="PRP83483.1"/>
    </source>
</evidence>
<organism evidence="5 6">
    <name type="scientific">Planoprotostelium fungivorum</name>
    <dbReference type="NCBI Taxonomy" id="1890364"/>
    <lineage>
        <taxon>Eukaryota</taxon>
        <taxon>Amoebozoa</taxon>
        <taxon>Evosea</taxon>
        <taxon>Variosea</taxon>
        <taxon>Cavosteliida</taxon>
        <taxon>Cavosteliaceae</taxon>
        <taxon>Planoprotostelium</taxon>
    </lineage>
</organism>
<dbReference type="AlphaFoldDB" id="A0A2P6NHP4"/>
<dbReference type="Gene3D" id="3.40.50.720">
    <property type="entry name" value="NAD(P)-binding Rossmann-like Domain"/>
    <property type="match status" value="1"/>
</dbReference>
<dbReference type="FunCoup" id="A0A2P6NHP4">
    <property type="interactions" value="92"/>
</dbReference>
<dbReference type="PANTHER" id="PTHR48106">
    <property type="entry name" value="QUINONE OXIDOREDUCTASE PIG3-RELATED"/>
    <property type="match status" value="1"/>
</dbReference>
<dbReference type="PANTHER" id="PTHR48106:SF13">
    <property type="entry name" value="QUINONE OXIDOREDUCTASE-RELATED"/>
    <property type="match status" value="1"/>
</dbReference>
<keyword evidence="1" id="KW-0521">NADP</keyword>
<dbReference type="SUPFAM" id="SSF50129">
    <property type="entry name" value="GroES-like"/>
    <property type="match status" value="1"/>
</dbReference>
<reference evidence="5 6" key="1">
    <citation type="journal article" date="2018" name="Genome Biol. Evol.">
        <title>Multiple Roots of Fruiting Body Formation in Amoebozoa.</title>
        <authorList>
            <person name="Hillmann F."/>
            <person name="Forbes G."/>
            <person name="Novohradska S."/>
            <person name="Ferling I."/>
            <person name="Riege K."/>
            <person name="Groth M."/>
            <person name="Westermann M."/>
            <person name="Marz M."/>
            <person name="Spaller T."/>
            <person name="Winckler T."/>
            <person name="Schaap P."/>
            <person name="Glockner G."/>
        </authorList>
    </citation>
    <scope>NUCLEOTIDE SEQUENCE [LARGE SCALE GENOMIC DNA]</scope>
    <source>
        <strain evidence="5 6">Jena</strain>
    </source>
</reference>
<name>A0A2P6NHP4_9EUKA</name>
<feature type="domain" description="Enoyl reductase (ER)" evidence="4">
    <location>
        <begin position="11"/>
        <end position="324"/>
    </location>
</feature>
<protein>
    <recommendedName>
        <fullName evidence="3">Probable quinone oxidoreductase</fullName>
    </recommendedName>
</protein>
<accession>A0A2P6NHP4</accession>
<evidence type="ECO:0000256" key="3">
    <source>
        <dbReference type="ARBA" id="ARBA00070796"/>
    </source>
</evidence>
<gene>
    <name evidence="5" type="ORF">PROFUN_04357</name>
</gene>
<dbReference type="InParanoid" id="A0A2P6NHP4"/>
<dbReference type="GO" id="GO:0003960">
    <property type="term" value="F:quinone reductase (NADPH) activity"/>
    <property type="evidence" value="ECO:0007669"/>
    <property type="project" value="InterPro"/>
</dbReference>
<evidence type="ECO:0000259" key="4">
    <source>
        <dbReference type="SMART" id="SM00829"/>
    </source>
</evidence>
<sequence length="327" mass="35496">MMRAIRLHQVGGPEVLRMEHVAVPKPSVGQLLVRNTVIGVNYIDTYHRTGAYPMPLPATIGRDGAGIVEEVGMGETFGFKKGDRVAYCSTPSGSYAELSTVNAAQTVLVPPHLDDEHACAAMIQGLTAHAFVKGAYHVKEGSKVLVHAAAGGLGRLLVQCSKKLGAYVIGTTSTEEKKEIALAAGCDEVILYSEKNFVEETKRITMGRGVDVVYDSVGKDTLLGSLDCLTRRGCLVACGNASGKPAPLELGLLSAKGSLSVTRPTLNDFIVTRPEFEERVNEVFRWIQEDKMKLKVMQPIFKLEDAQEAHRFIEARKSVGKVLMRLE</sequence>
<proteinExistence type="predicted"/>
<evidence type="ECO:0000313" key="6">
    <source>
        <dbReference type="Proteomes" id="UP000241769"/>
    </source>
</evidence>
<evidence type="ECO:0000256" key="1">
    <source>
        <dbReference type="ARBA" id="ARBA00022857"/>
    </source>
</evidence>